<feature type="region of interest" description="Disordered" evidence="1">
    <location>
        <begin position="301"/>
        <end position="335"/>
    </location>
</feature>
<reference evidence="2" key="1">
    <citation type="submission" date="2019-08" db="EMBL/GenBank/DDBJ databases">
        <title>The improved chromosome-level genome for the pearl oyster Pinctada fucata martensii using PacBio sequencing and Hi-C.</title>
        <authorList>
            <person name="Zheng Z."/>
        </authorList>
    </citation>
    <scope>NUCLEOTIDE SEQUENCE</scope>
    <source>
        <strain evidence="2">ZZ-2019</strain>
        <tissue evidence="2">Adductor muscle</tissue>
    </source>
</reference>
<evidence type="ECO:0000313" key="2">
    <source>
        <dbReference type="EMBL" id="KAK3098911.1"/>
    </source>
</evidence>
<feature type="compositionally biased region" description="Polar residues" evidence="1">
    <location>
        <begin position="206"/>
        <end position="236"/>
    </location>
</feature>
<dbReference type="AlphaFoldDB" id="A0AA89C4G1"/>
<name>A0AA89C4G1_PINIB</name>
<sequence length="335" mass="37469">MVMTTEKASFQGYPNDNPSVEEVYRASPEPGNYYRCPVSTPLNIVNRPPRQKFPESLTFVSLDFQKVENIAKPKHHRGMPAGRKIMPRRKNMDYYYIDKEFQKRIAAQSNSLWLRSLCAQPVDEIFSKYRLLSEVKKQQETLTRGYTTPGEKAIFEAWETNSSRRLGSAGSRSSLGSRATTVSASPQLSVVSKSYRKVHTGMDSAQRPNSLVDSSVQQSPGESGLQTPVVSRSTPTGLMRSKTEKPQIDVSPVVEDTFYDQFKRQTPKLPDLAKKGGYSFNPRQRKIIQHGNDIYILSQPSTATASPSVSPRKLELSSSGNTNFSLFEINENGGS</sequence>
<feature type="region of interest" description="Disordered" evidence="1">
    <location>
        <begin position="1"/>
        <end position="24"/>
    </location>
</feature>
<proteinExistence type="predicted"/>
<feature type="compositionally biased region" description="Polar residues" evidence="1">
    <location>
        <begin position="1"/>
        <end position="18"/>
    </location>
</feature>
<evidence type="ECO:0000256" key="1">
    <source>
        <dbReference type="SAM" id="MobiDB-lite"/>
    </source>
</evidence>
<evidence type="ECO:0000313" key="3">
    <source>
        <dbReference type="Proteomes" id="UP001186944"/>
    </source>
</evidence>
<feature type="region of interest" description="Disordered" evidence="1">
    <location>
        <begin position="200"/>
        <end position="246"/>
    </location>
</feature>
<accession>A0AA89C4G1</accession>
<organism evidence="2 3">
    <name type="scientific">Pinctada imbricata</name>
    <name type="common">Atlantic pearl-oyster</name>
    <name type="synonym">Pinctada martensii</name>
    <dbReference type="NCBI Taxonomy" id="66713"/>
    <lineage>
        <taxon>Eukaryota</taxon>
        <taxon>Metazoa</taxon>
        <taxon>Spiralia</taxon>
        <taxon>Lophotrochozoa</taxon>
        <taxon>Mollusca</taxon>
        <taxon>Bivalvia</taxon>
        <taxon>Autobranchia</taxon>
        <taxon>Pteriomorphia</taxon>
        <taxon>Pterioida</taxon>
        <taxon>Pterioidea</taxon>
        <taxon>Pteriidae</taxon>
        <taxon>Pinctada</taxon>
    </lineage>
</organism>
<feature type="compositionally biased region" description="Low complexity" evidence="1">
    <location>
        <begin position="301"/>
        <end position="311"/>
    </location>
</feature>
<dbReference type="EMBL" id="VSWD01000007">
    <property type="protein sequence ID" value="KAK3098911.1"/>
    <property type="molecule type" value="Genomic_DNA"/>
</dbReference>
<comment type="caution">
    <text evidence="2">The sequence shown here is derived from an EMBL/GenBank/DDBJ whole genome shotgun (WGS) entry which is preliminary data.</text>
</comment>
<keyword evidence="3" id="KW-1185">Reference proteome</keyword>
<dbReference type="Proteomes" id="UP001186944">
    <property type="component" value="Unassembled WGS sequence"/>
</dbReference>
<protein>
    <submittedName>
        <fullName evidence="2">Uncharacterized protein</fullName>
    </submittedName>
</protein>
<feature type="compositionally biased region" description="Polar residues" evidence="1">
    <location>
        <begin position="316"/>
        <end position="325"/>
    </location>
</feature>
<gene>
    <name evidence="2" type="ORF">FSP39_024232</name>
</gene>